<feature type="binding site" evidence="9 11">
    <location>
        <position position="214"/>
    </location>
    <ligand>
        <name>substrate</name>
    </ligand>
</feature>
<accession>A0A3D5Q9J7</accession>
<dbReference type="GO" id="GO:0007186">
    <property type="term" value="P:G protein-coupled receptor signaling pathway"/>
    <property type="evidence" value="ECO:0007669"/>
    <property type="project" value="InterPro"/>
</dbReference>
<dbReference type="Gene3D" id="3.20.20.70">
    <property type="entry name" value="Aldolase class I"/>
    <property type="match status" value="1"/>
</dbReference>
<evidence type="ECO:0000313" key="14">
    <source>
        <dbReference type="EMBL" id="HCW92340.1"/>
    </source>
</evidence>
<evidence type="ECO:0000259" key="13">
    <source>
        <dbReference type="PROSITE" id="PS50058"/>
    </source>
</evidence>
<dbReference type="NCBIfam" id="TIGR01740">
    <property type="entry name" value="pyrF"/>
    <property type="match status" value="1"/>
</dbReference>
<dbReference type="GO" id="GO:0006207">
    <property type="term" value="P:'de novo' pyrimidine nucleobase biosynthetic process"/>
    <property type="evidence" value="ECO:0007669"/>
    <property type="project" value="InterPro"/>
</dbReference>
<dbReference type="InterPro" id="IPR001754">
    <property type="entry name" value="OMPdeCOase_dom"/>
</dbReference>
<comment type="pathway">
    <text evidence="2 9 12">Pyrimidine metabolism; UMP biosynthesis via de novo pathway; UMP from orotate: step 2/2.</text>
</comment>
<evidence type="ECO:0000256" key="8">
    <source>
        <dbReference type="ARBA" id="ARBA00061012"/>
    </source>
</evidence>
<evidence type="ECO:0000256" key="2">
    <source>
        <dbReference type="ARBA" id="ARBA00004861"/>
    </source>
</evidence>
<dbReference type="SMART" id="SM00934">
    <property type="entry name" value="OMPdecase"/>
    <property type="match status" value="1"/>
</dbReference>
<evidence type="ECO:0000313" key="15">
    <source>
        <dbReference type="Proteomes" id="UP000262325"/>
    </source>
</evidence>
<feature type="binding site" evidence="9 11">
    <location>
        <position position="10"/>
    </location>
    <ligand>
        <name>substrate</name>
    </ligand>
</feature>
<feature type="active site" description="For OMPdecase activity" evidence="10">
    <location>
        <position position="61"/>
    </location>
</feature>
<dbReference type="Pfam" id="PF00215">
    <property type="entry name" value="OMPdecase"/>
    <property type="match status" value="1"/>
</dbReference>
<gene>
    <name evidence="9" type="primary">pyrF</name>
    <name evidence="14" type="ORF">DHM44_01525</name>
</gene>
<reference evidence="14 15" key="1">
    <citation type="journal article" date="2018" name="Nat. Biotechnol.">
        <title>A standardized bacterial taxonomy based on genome phylogeny substantially revises the tree of life.</title>
        <authorList>
            <person name="Parks D.H."/>
            <person name="Chuvochina M."/>
            <person name="Waite D.W."/>
            <person name="Rinke C."/>
            <person name="Skarshewski A."/>
            <person name="Chaumeil P.A."/>
            <person name="Hugenholtz P."/>
        </authorList>
    </citation>
    <scope>NUCLEOTIDE SEQUENCE [LARGE SCALE GENOMIC DNA]</scope>
    <source>
        <strain evidence="14">UBA8672</strain>
    </source>
</reference>
<proteinExistence type="inferred from homology"/>
<dbReference type="AlphaFoldDB" id="A0A3D5Q9J7"/>
<comment type="subunit">
    <text evidence="3 9">Homodimer.</text>
</comment>
<evidence type="ECO:0000256" key="10">
    <source>
        <dbReference type="PIRSR" id="PIRSR614732-1"/>
    </source>
</evidence>
<feature type="binding site" evidence="9 11">
    <location>
        <position position="215"/>
    </location>
    <ligand>
        <name>substrate</name>
    </ligand>
</feature>
<feature type="active site" description="For OMPdecase activity" evidence="10">
    <location>
        <position position="64"/>
    </location>
</feature>
<feature type="binding site" evidence="9">
    <location>
        <begin position="59"/>
        <end position="68"/>
    </location>
    <ligand>
        <name>substrate</name>
    </ligand>
</feature>
<evidence type="ECO:0000256" key="3">
    <source>
        <dbReference type="ARBA" id="ARBA00011738"/>
    </source>
</evidence>
<keyword evidence="4 9" id="KW-0210">Decarboxylase</keyword>
<dbReference type="InterPro" id="IPR014732">
    <property type="entry name" value="OMPdecase"/>
</dbReference>
<evidence type="ECO:0000256" key="1">
    <source>
        <dbReference type="ARBA" id="ARBA00002356"/>
    </source>
</evidence>
<organism evidence="14 15">
    <name type="scientific">Flexistipes sinusarabici</name>
    <dbReference type="NCBI Taxonomy" id="2352"/>
    <lineage>
        <taxon>Bacteria</taxon>
        <taxon>Pseudomonadati</taxon>
        <taxon>Deferribacterota</taxon>
        <taxon>Deferribacteres</taxon>
        <taxon>Deferribacterales</taxon>
        <taxon>Flexistipitaceae</taxon>
        <taxon>Flexistipes</taxon>
    </lineage>
</organism>
<feature type="binding site" evidence="9 11">
    <location>
        <position position="185"/>
    </location>
    <ligand>
        <name>substrate</name>
    </ligand>
</feature>
<dbReference type="PANTHER" id="PTHR32119">
    <property type="entry name" value="OROTIDINE 5'-PHOSPHATE DECARBOXYLASE"/>
    <property type="match status" value="1"/>
</dbReference>
<dbReference type="CDD" id="cd04725">
    <property type="entry name" value="OMP_decarboxylase_like"/>
    <property type="match status" value="1"/>
</dbReference>
<dbReference type="NCBIfam" id="NF001273">
    <property type="entry name" value="PRK00230.1"/>
    <property type="match status" value="1"/>
</dbReference>
<dbReference type="HAMAP" id="MF_01200_B">
    <property type="entry name" value="OMPdecase_type1_B"/>
    <property type="match status" value="1"/>
</dbReference>
<name>A0A3D5Q9J7_FLESI</name>
<evidence type="ECO:0000256" key="5">
    <source>
        <dbReference type="ARBA" id="ARBA00022975"/>
    </source>
</evidence>
<dbReference type="FunFam" id="3.20.20.70:FF:000015">
    <property type="entry name" value="Orotidine 5'-phosphate decarboxylase"/>
    <property type="match status" value="1"/>
</dbReference>
<keyword evidence="6 9" id="KW-0456">Lyase</keyword>
<dbReference type="SUPFAM" id="SSF51366">
    <property type="entry name" value="Ribulose-phoshate binding barrel"/>
    <property type="match status" value="1"/>
</dbReference>
<feature type="domain" description="G protein gamma" evidence="13">
    <location>
        <begin position="70"/>
        <end position="134"/>
    </location>
</feature>
<dbReference type="GO" id="GO:0004590">
    <property type="term" value="F:orotidine-5'-phosphate decarboxylase activity"/>
    <property type="evidence" value="ECO:0007669"/>
    <property type="project" value="UniProtKB-UniRule"/>
</dbReference>
<dbReference type="GO" id="GO:0044205">
    <property type="term" value="P:'de novo' UMP biosynthetic process"/>
    <property type="evidence" value="ECO:0007669"/>
    <property type="project" value="UniProtKB-UniRule"/>
</dbReference>
<evidence type="ECO:0000256" key="12">
    <source>
        <dbReference type="RuleBase" id="RU000512"/>
    </source>
</evidence>
<evidence type="ECO:0000256" key="11">
    <source>
        <dbReference type="PIRSR" id="PIRSR614732-2"/>
    </source>
</evidence>
<dbReference type="Proteomes" id="UP000262325">
    <property type="component" value="Unassembled WGS sequence"/>
</dbReference>
<dbReference type="UniPathway" id="UPA00070">
    <property type="reaction ID" value="UER00120"/>
</dbReference>
<protein>
    <recommendedName>
        <fullName evidence="9">Orotidine 5'-phosphate decarboxylase</fullName>
        <ecNumber evidence="9">4.1.1.23</ecNumber>
    </recommendedName>
    <alternativeName>
        <fullName evidence="9">OMP decarboxylase</fullName>
        <shortName evidence="9">OMPDCase</shortName>
        <shortName evidence="9">OMPdecase</shortName>
    </alternativeName>
</protein>
<feature type="binding site" evidence="9 11">
    <location>
        <position position="32"/>
    </location>
    <ligand>
        <name>substrate</name>
    </ligand>
</feature>
<dbReference type="GO" id="GO:0005829">
    <property type="term" value="C:cytosol"/>
    <property type="evidence" value="ECO:0007669"/>
    <property type="project" value="TreeGrafter"/>
</dbReference>
<comment type="catalytic activity">
    <reaction evidence="7 9 12">
        <text>orotidine 5'-phosphate + H(+) = UMP + CO2</text>
        <dbReference type="Rhea" id="RHEA:11596"/>
        <dbReference type="ChEBI" id="CHEBI:15378"/>
        <dbReference type="ChEBI" id="CHEBI:16526"/>
        <dbReference type="ChEBI" id="CHEBI:57538"/>
        <dbReference type="ChEBI" id="CHEBI:57865"/>
        <dbReference type="EC" id="4.1.1.23"/>
    </reaction>
</comment>
<dbReference type="PROSITE" id="PS50058">
    <property type="entry name" value="G_PROTEIN_GAMMA"/>
    <property type="match status" value="1"/>
</dbReference>
<evidence type="ECO:0000256" key="6">
    <source>
        <dbReference type="ARBA" id="ARBA00023239"/>
    </source>
</evidence>
<feature type="active site" description="Proton donor" evidence="9">
    <location>
        <position position="61"/>
    </location>
</feature>
<comment type="function">
    <text evidence="1 9">Catalyzes the decarboxylation of orotidine 5'-monophosphate (OMP) to uridine 5'-monophosphate (UMP).</text>
</comment>
<dbReference type="InterPro" id="IPR015898">
    <property type="entry name" value="G-protein_gamma-like_dom"/>
</dbReference>
<dbReference type="PROSITE" id="PS00156">
    <property type="entry name" value="OMPDECASE"/>
    <property type="match status" value="1"/>
</dbReference>
<feature type="binding site" evidence="9 11">
    <location>
        <position position="123"/>
    </location>
    <ligand>
        <name>substrate</name>
    </ligand>
</feature>
<dbReference type="PANTHER" id="PTHR32119:SF2">
    <property type="entry name" value="OROTIDINE 5'-PHOSPHATE DECARBOXYLASE"/>
    <property type="match status" value="1"/>
</dbReference>
<keyword evidence="5 9" id="KW-0665">Pyrimidine biosynthesis</keyword>
<dbReference type="InterPro" id="IPR047596">
    <property type="entry name" value="OMPdecase_bac"/>
</dbReference>
<comment type="similarity">
    <text evidence="8 9">Belongs to the OMP decarboxylase family. Type 1 subfamily.</text>
</comment>
<dbReference type="InterPro" id="IPR013785">
    <property type="entry name" value="Aldolase_TIM"/>
</dbReference>
<dbReference type="EC" id="4.1.1.23" evidence="9"/>
<evidence type="ECO:0000256" key="9">
    <source>
        <dbReference type="HAMAP-Rule" id="MF_01200"/>
    </source>
</evidence>
<comment type="caution">
    <text evidence="14">The sequence shown here is derived from an EMBL/GenBank/DDBJ whole genome shotgun (WGS) entry which is preliminary data.</text>
</comment>
<dbReference type="RefSeq" id="WP_273265898.1">
    <property type="nucleotide sequence ID" value="NZ_JAAZVV010000042.1"/>
</dbReference>
<evidence type="ECO:0000256" key="4">
    <source>
        <dbReference type="ARBA" id="ARBA00022793"/>
    </source>
</evidence>
<dbReference type="InterPro" id="IPR018089">
    <property type="entry name" value="OMPdecase_AS"/>
</dbReference>
<sequence length="236" mass="25903">MDTKIIVALDFPDFSKAADLVTNLADTVDFYKVGLESFISCGEKLIHFLKSNGKKVFLDLKFHDIPNTVASASLASLNYDIDMLNVHAQGGSIMMSTVSSEIENYCDKHSLQKPYLIAVTLLTSLNETHLREYKINAKSTLEYVVHLAKITQKSGFDGVVASAREVSAIKNTLGNDFLTVTPGIRPAWAAKNDQQRVVTPSEASKLGCDYIVIGRPITASSKPYKAAEKILEELND</sequence>
<feature type="binding site" evidence="9 11">
    <location>
        <position position="194"/>
    </location>
    <ligand>
        <name>substrate</name>
    </ligand>
</feature>
<feature type="active site" description="For OMPdecase activity" evidence="10">
    <location>
        <position position="59"/>
    </location>
</feature>
<dbReference type="EMBL" id="DPPF01000032">
    <property type="protein sequence ID" value="HCW92340.1"/>
    <property type="molecule type" value="Genomic_DNA"/>
</dbReference>
<evidence type="ECO:0000256" key="7">
    <source>
        <dbReference type="ARBA" id="ARBA00049157"/>
    </source>
</evidence>
<dbReference type="InterPro" id="IPR011060">
    <property type="entry name" value="RibuloseP-bd_barrel"/>
</dbReference>